<dbReference type="Pfam" id="PF10145">
    <property type="entry name" value="PhageMin_Tail"/>
    <property type="match status" value="1"/>
</dbReference>
<evidence type="ECO:0000256" key="3">
    <source>
        <dbReference type="SAM" id="Phobius"/>
    </source>
</evidence>
<reference evidence="5" key="2">
    <citation type="submission" date="2020-09" db="EMBL/GenBank/DDBJ databases">
        <authorList>
            <person name="Sun Q."/>
            <person name="Zhou Y."/>
        </authorList>
    </citation>
    <scope>NUCLEOTIDE SEQUENCE</scope>
    <source>
        <strain evidence="5">CGMCC 1.12698</strain>
    </source>
</reference>
<feature type="transmembrane region" description="Helical" evidence="3">
    <location>
        <begin position="601"/>
        <end position="625"/>
    </location>
</feature>
<evidence type="ECO:0000259" key="4">
    <source>
        <dbReference type="Pfam" id="PF10145"/>
    </source>
</evidence>
<feature type="transmembrane region" description="Helical" evidence="3">
    <location>
        <begin position="632"/>
        <end position="655"/>
    </location>
</feature>
<name>A0A917AKS8_9BACI</name>
<keyword evidence="6" id="KW-1185">Reference proteome</keyword>
<reference evidence="5" key="1">
    <citation type="journal article" date="2014" name="Int. J. Syst. Evol. Microbiol.">
        <title>Complete genome sequence of Corynebacterium casei LMG S-19264T (=DSM 44701T), isolated from a smear-ripened cheese.</title>
        <authorList>
            <consortium name="US DOE Joint Genome Institute (JGI-PGF)"/>
            <person name="Walter F."/>
            <person name="Albersmeier A."/>
            <person name="Kalinowski J."/>
            <person name="Ruckert C."/>
        </authorList>
    </citation>
    <scope>NUCLEOTIDE SEQUENCE</scope>
    <source>
        <strain evidence="5">CGMCC 1.12698</strain>
    </source>
</reference>
<keyword evidence="3" id="KW-0812">Transmembrane</keyword>
<dbReference type="PANTHER" id="PTHR37813">
    <property type="entry name" value="FELS-2 PROPHAGE PROTEIN"/>
    <property type="match status" value="1"/>
</dbReference>
<feature type="domain" description="Phage tail tape measure protein" evidence="4">
    <location>
        <begin position="321"/>
        <end position="516"/>
    </location>
</feature>
<evidence type="ECO:0000256" key="1">
    <source>
        <dbReference type="ARBA" id="ARBA00022612"/>
    </source>
</evidence>
<organism evidence="5 6">
    <name type="scientific">Priestia taiwanensis</name>
    <dbReference type="NCBI Taxonomy" id="1347902"/>
    <lineage>
        <taxon>Bacteria</taxon>
        <taxon>Bacillati</taxon>
        <taxon>Bacillota</taxon>
        <taxon>Bacilli</taxon>
        <taxon>Bacillales</taxon>
        <taxon>Bacillaceae</taxon>
        <taxon>Priestia</taxon>
    </lineage>
</organism>
<dbReference type="PANTHER" id="PTHR37813:SF1">
    <property type="entry name" value="FELS-2 PROPHAGE PROTEIN"/>
    <property type="match status" value="1"/>
</dbReference>
<gene>
    <name evidence="5" type="ORF">GCM10007140_06240</name>
</gene>
<feature type="coiled-coil region" evidence="2">
    <location>
        <begin position="129"/>
        <end position="240"/>
    </location>
</feature>
<keyword evidence="3" id="KW-1133">Transmembrane helix</keyword>
<sequence>MADKARNVVLNFKMDGQVQYAQTLKQINMVMNTAAKEYKNHIAAMGKDASMTDKLAAEKKKLEIQMEGAAKRTKMLSDEFEAMSKDTNTTSEQLNKMYGQLLDAQNAETALSNAMKRVNDGLSDQALEAREAKVELNNLQSGIKLLEAEQKSLTSSFKLQKAEMDENADEAEQLELAQKQLQQQMQLTGRIVDNLENQLEQSKRAYGENSVEVRQLEAKLNDAKSSVKSFERSLDNLGKEAKDTGDDMEQLGKKMDLNNLMEAGEILQGISDQLIEIGKMAMEVAKDFAKSQKHMKLSLGLTEKEAIKLSKVAQEVWKNGFGTELSEATDAVGQLYGLLGETPDADLQKLSQGVLRLSDVFGLDVTEALTGAGSLIRNFGMEGEEALDYITFALQRTTGQFRVDFADALTELMPTFKGMGATADEAFEMMIAAQESGMENFDALSSLTQGFTDNISVGGEDIQDLFKSLGGDANKTFKEFEKGGATAYDVFVATAQQLGDMNDKTKRNQLGAEIFGDVWNEAGGDAITSLGFVNGKIGETNGKLDEMAEKNPVGSLDASLRDLKSNFEPVGKTITEGMIPIIDGLSKLTDLFGKLPESTQIFVGVLGVMAVAAAILIPIVAALVVSFGALNIALVPFIAIAMGVAAAITAVILVIKNWGAITDWLSEKWEEFSTWFSELWVQIEQLCKDAWSSISSFFKEAAAKFMEYWIPIAEFFSQLWSDIVTTATDWWSQLTLAWEETWSTIMTVLDPMISFLTTILEGAWLLITAGAQIAWLAFKEYIINPVGDAFNWVSGKLGELVGWLSGKWGEIKSATSQAWSMVKENIINPIGDAYNSVVGKIGDMYNSVVDKFNSIKNAASEKFEDAKNAMINPIKSAYETVKEWINKVKGFFSDLVLKIPTPEMPKLPHFSLETNTKSFFGKEITYPTGIDVEWRAKGGIFTRPTIFGMTNGKLQGAGEAGPEAVLPLNEKTLGEIGKGIAKSMGGTHITINTHDDPKAIERAMERALRRVSFGM</sequence>
<keyword evidence="3" id="KW-0472">Membrane</keyword>
<dbReference type="RefSeq" id="WP_373284146.1">
    <property type="nucleotide sequence ID" value="NZ_BMFK01000001.1"/>
</dbReference>
<keyword evidence="2" id="KW-0175">Coiled coil</keyword>
<evidence type="ECO:0000313" key="6">
    <source>
        <dbReference type="Proteomes" id="UP000605259"/>
    </source>
</evidence>
<evidence type="ECO:0000256" key="2">
    <source>
        <dbReference type="SAM" id="Coils"/>
    </source>
</evidence>
<dbReference type="InterPro" id="IPR010090">
    <property type="entry name" value="Phage_tape_meas"/>
</dbReference>
<evidence type="ECO:0000313" key="5">
    <source>
        <dbReference type="EMBL" id="GGE58646.1"/>
    </source>
</evidence>
<dbReference type="Gene3D" id="1.20.120.20">
    <property type="entry name" value="Apolipoprotein"/>
    <property type="match status" value="1"/>
</dbReference>
<dbReference type="Proteomes" id="UP000605259">
    <property type="component" value="Unassembled WGS sequence"/>
</dbReference>
<feature type="coiled-coil region" evidence="2">
    <location>
        <begin position="52"/>
        <end position="79"/>
    </location>
</feature>
<keyword evidence="1" id="KW-1188">Viral release from host cell</keyword>
<protein>
    <submittedName>
        <fullName evidence="5">Phage tail tape measure protein</fullName>
    </submittedName>
</protein>
<dbReference type="EMBL" id="BMFK01000001">
    <property type="protein sequence ID" value="GGE58646.1"/>
    <property type="molecule type" value="Genomic_DNA"/>
</dbReference>
<proteinExistence type="predicted"/>
<comment type="caution">
    <text evidence="5">The sequence shown here is derived from an EMBL/GenBank/DDBJ whole genome shotgun (WGS) entry which is preliminary data.</text>
</comment>
<accession>A0A917AKS8</accession>
<dbReference type="AlphaFoldDB" id="A0A917AKS8"/>